<organism evidence="1 2">
    <name type="scientific">Phocaeicola vulgatus</name>
    <name type="common">Bacteroides vulgatus</name>
    <dbReference type="NCBI Taxonomy" id="821"/>
    <lineage>
        <taxon>Bacteria</taxon>
        <taxon>Pseudomonadati</taxon>
        <taxon>Bacteroidota</taxon>
        <taxon>Bacteroidia</taxon>
        <taxon>Bacteroidales</taxon>
        <taxon>Bacteroidaceae</taxon>
        <taxon>Phocaeicola</taxon>
    </lineage>
</organism>
<sequence>MKFSDLGVTTDVVVGKGIEMDELFGQHILIEKTIIKPTNFPGKNSSGLRMQMQVCFPTWLPDGSWEKGEDGNPKGQRRSCFTGSDVLIGAIQEAEQRIPIINKDRESKGLPLLNLYPMDTTIVKVGKCFQFT</sequence>
<accession>A0A412VFP0</accession>
<protein>
    <submittedName>
        <fullName evidence="1">Uncharacterized protein</fullName>
    </submittedName>
</protein>
<name>A0A412VFP0_PHOVU</name>
<gene>
    <name evidence="1" type="ORF">DWW27_18800</name>
</gene>
<proteinExistence type="predicted"/>
<comment type="caution">
    <text evidence="1">The sequence shown here is derived from an EMBL/GenBank/DDBJ whole genome shotgun (WGS) entry which is preliminary data.</text>
</comment>
<dbReference type="Proteomes" id="UP000285379">
    <property type="component" value="Unassembled WGS sequence"/>
</dbReference>
<evidence type="ECO:0000313" key="1">
    <source>
        <dbReference type="EMBL" id="RGV04533.1"/>
    </source>
</evidence>
<reference evidence="1 2" key="1">
    <citation type="submission" date="2018-08" db="EMBL/GenBank/DDBJ databases">
        <title>A genome reference for cultivated species of the human gut microbiota.</title>
        <authorList>
            <person name="Zou Y."/>
            <person name="Xue W."/>
            <person name="Luo G."/>
        </authorList>
    </citation>
    <scope>NUCLEOTIDE SEQUENCE [LARGE SCALE GENOMIC DNA]</scope>
    <source>
        <strain evidence="1 2">AF14-8</strain>
    </source>
</reference>
<dbReference type="AlphaFoldDB" id="A0A412VFP0"/>
<evidence type="ECO:0000313" key="2">
    <source>
        <dbReference type="Proteomes" id="UP000285379"/>
    </source>
</evidence>
<dbReference type="EMBL" id="QRYT01000058">
    <property type="protein sequence ID" value="RGV04533.1"/>
    <property type="molecule type" value="Genomic_DNA"/>
</dbReference>
<dbReference type="RefSeq" id="WP_005778780.1">
    <property type="nucleotide sequence ID" value="NZ_QRYT01000058.1"/>
</dbReference>